<proteinExistence type="inferred from homology"/>
<dbReference type="InterPro" id="IPR012223">
    <property type="entry name" value="TEII"/>
</dbReference>
<evidence type="ECO:0000256" key="1">
    <source>
        <dbReference type="ARBA" id="ARBA00007169"/>
    </source>
</evidence>
<name>A0A1H9X651_9PSEU</name>
<dbReference type="InterPro" id="IPR029058">
    <property type="entry name" value="AB_hydrolase_fold"/>
</dbReference>
<evidence type="ECO:0000259" key="3">
    <source>
        <dbReference type="SMART" id="SM00824"/>
    </source>
</evidence>
<dbReference type="EMBL" id="FOFV01000028">
    <property type="protein sequence ID" value="SES41531.1"/>
    <property type="molecule type" value="Genomic_DNA"/>
</dbReference>
<dbReference type="GO" id="GO:0008610">
    <property type="term" value="P:lipid biosynthetic process"/>
    <property type="evidence" value="ECO:0007669"/>
    <property type="project" value="TreeGrafter"/>
</dbReference>
<evidence type="ECO:0000313" key="4">
    <source>
        <dbReference type="EMBL" id="SES41531.1"/>
    </source>
</evidence>
<dbReference type="InterPro" id="IPR020802">
    <property type="entry name" value="TesA-like"/>
</dbReference>
<dbReference type="SUPFAM" id="SSF53474">
    <property type="entry name" value="alpha/beta-Hydrolases"/>
    <property type="match status" value="1"/>
</dbReference>
<gene>
    <name evidence="4" type="ORF">SAMN04488000_12814</name>
</gene>
<dbReference type="SMART" id="SM00824">
    <property type="entry name" value="PKS_TE"/>
    <property type="match status" value="1"/>
</dbReference>
<protein>
    <submittedName>
        <fullName evidence="4">Surfactin synthase thioesterase subunit</fullName>
    </submittedName>
</protein>
<feature type="domain" description="Thioesterase TesA-like" evidence="3">
    <location>
        <begin position="27"/>
        <end position="251"/>
    </location>
</feature>
<dbReference type="AlphaFoldDB" id="A0A1H9X651"/>
<dbReference type="OrthoDB" id="4169718at2"/>
<dbReference type="STRING" id="65499.SAMN04488000_12814"/>
<accession>A0A1H9X651</accession>
<keyword evidence="2" id="KW-0378">Hydrolase</keyword>
<dbReference type="PANTHER" id="PTHR11487:SF0">
    <property type="entry name" value="S-ACYL FATTY ACID SYNTHASE THIOESTERASE, MEDIUM CHAIN"/>
    <property type="match status" value="1"/>
</dbReference>
<dbReference type="GO" id="GO:0016787">
    <property type="term" value="F:hydrolase activity"/>
    <property type="evidence" value="ECO:0007669"/>
    <property type="project" value="UniProtKB-KW"/>
</dbReference>
<dbReference type="Proteomes" id="UP000199503">
    <property type="component" value="Unassembled WGS sequence"/>
</dbReference>
<comment type="similarity">
    <text evidence="1">Belongs to the thioesterase family.</text>
</comment>
<evidence type="ECO:0000256" key="2">
    <source>
        <dbReference type="ARBA" id="ARBA00022801"/>
    </source>
</evidence>
<keyword evidence="5" id="KW-1185">Reference proteome</keyword>
<dbReference type="Pfam" id="PF00975">
    <property type="entry name" value="Thioesterase"/>
    <property type="match status" value="1"/>
</dbReference>
<evidence type="ECO:0000313" key="5">
    <source>
        <dbReference type="Proteomes" id="UP000199503"/>
    </source>
</evidence>
<dbReference type="InterPro" id="IPR001031">
    <property type="entry name" value="Thioesterase"/>
</dbReference>
<organism evidence="4 5">
    <name type="scientific">Lentzea albida</name>
    <dbReference type="NCBI Taxonomy" id="65499"/>
    <lineage>
        <taxon>Bacteria</taxon>
        <taxon>Bacillati</taxon>
        <taxon>Actinomycetota</taxon>
        <taxon>Actinomycetes</taxon>
        <taxon>Pseudonocardiales</taxon>
        <taxon>Pseudonocardiaceae</taxon>
        <taxon>Lentzea</taxon>
    </lineage>
</organism>
<sequence>MSTQIQDERNKWLRRYGPAPDAAPRLVCFPHAGGSASWFHPLSGALAPEVAVVAVQYPGRQDRRAEQPLQSVEELADRIAPLLAEPGGPLLFFGHSMGAAVAFEVARRLVEAGHPGPQHFFASGRRAPGRTRDETVHLMSDRGLLAEVVALGGTDPKSLGDEDLIAMVLPPMRADYRAIETYRCAPGEPLRCPVTVLTGDADPKTSLDEARAWNEYTSAVCDVQVFRGGHFFIVDHQAEIEDLVRDVAKQLVPIARST</sequence>
<dbReference type="PANTHER" id="PTHR11487">
    <property type="entry name" value="THIOESTERASE"/>
    <property type="match status" value="1"/>
</dbReference>
<reference evidence="5" key="1">
    <citation type="submission" date="2016-10" db="EMBL/GenBank/DDBJ databases">
        <authorList>
            <person name="Varghese N."/>
            <person name="Submissions S."/>
        </authorList>
    </citation>
    <scope>NUCLEOTIDE SEQUENCE [LARGE SCALE GENOMIC DNA]</scope>
    <source>
        <strain evidence="5">DSM 44437</strain>
    </source>
</reference>
<dbReference type="Gene3D" id="3.40.50.1820">
    <property type="entry name" value="alpha/beta hydrolase"/>
    <property type="match status" value="1"/>
</dbReference>